<dbReference type="PROSITE" id="PS51379">
    <property type="entry name" value="4FE4S_FER_2"/>
    <property type="match status" value="3"/>
</dbReference>
<dbReference type="GO" id="GO:0051536">
    <property type="term" value="F:iron-sulfur cluster binding"/>
    <property type="evidence" value="ECO:0007669"/>
    <property type="project" value="UniProtKB-KW"/>
</dbReference>
<name>A0A2P0QJA8_9PROT</name>
<reference evidence="5" key="1">
    <citation type="submission" date="2016-12" db="EMBL/GenBank/DDBJ databases">
        <title>Arsenic respiratory pathways in the anoxic pelagic waters of the Pacific Ocean.</title>
        <authorList>
            <person name="Saunders J.K."/>
            <person name="Fuchsman C.A."/>
            <person name="McKay C."/>
            <person name="Rocap G."/>
        </authorList>
    </citation>
    <scope>NUCLEOTIDE SEQUENCE</scope>
</reference>
<accession>A0A2P0QJA8</accession>
<evidence type="ECO:0000313" key="5">
    <source>
        <dbReference type="EMBL" id="ART90541.1"/>
    </source>
</evidence>
<proteinExistence type="predicted"/>
<keyword evidence="1" id="KW-0479">Metal-binding</keyword>
<dbReference type="GO" id="GO:0046872">
    <property type="term" value="F:metal ion binding"/>
    <property type="evidence" value="ECO:0007669"/>
    <property type="project" value="UniProtKB-KW"/>
</dbReference>
<dbReference type="InterPro" id="IPR017896">
    <property type="entry name" value="4Fe4S_Fe-S-bd"/>
</dbReference>
<sequence length="203" mass="21714">MTTARHDRVGSVMDRRVFFKTGARKAAQVAYHVAGERAAQRAKHWIRPPFALPEVDFLISCSRCDACIEACPHQVLFPLAARLGATVMGTPAMDLLNRACRLCADWPCVAACEPGTLELPEAEEEPLPRLAHAAIDKDSCLPYSGPECGACAHACPVTDALQWQGGVKPVIDVGRCTGCAMCREACIVSPKAVAITSLGGKEQ</sequence>
<feature type="domain" description="4Fe-4S ferredoxin-type" evidence="4">
    <location>
        <begin position="167"/>
        <end position="198"/>
    </location>
</feature>
<keyword evidence="3" id="KW-0411">Iron-sulfur</keyword>
<dbReference type="InterPro" id="IPR017900">
    <property type="entry name" value="4Fe4S_Fe_S_CS"/>
</dbReference>
<dbReference type="Gene3D" id="3.30.70.20">
    <property type="match status" value="1"/>
</dbReference>
<evidence type="ECO:0000259" key="4">
    <source>
        <dbReference type="PROSITE" id="PS51379"/>
    </source>
</evidence>
<dbReference type="AlphaFoldDB" id="A0A2P0QJA8"/>
<dbReference type="PROSITE" id="PS00198">
    <property type="entry name" value="4FE4S_FER_1"/>
    <property type="match status" value="1"/>
</dbReference>
<evidence type="ECO:0000256" key="2">
    <source>
        <dbReference type="ARBA" id="ARBA00023004"/>
    </source>
</evidence>
<organism evidence="5">
    <name type="scientific">uncultured Pseudomonadota bacterium</name>
    <dbReference type="NCBI Taxonomy" id="153809"/>
    <lineage>
        <taxon>Bacteria</taxon>
        <taxon>Pseudomonadati</taxon>
        <taxon>Pseudomonadota</taxon>
        <taxon>environmental samples</taxon>
    </lineage>
</organism>
<dbReference type="EMBL" id="KY400105">
    <property type="protein sequence ID" value="ART90541.1"/>
    <property type="molecule type" value="Genomic_DNA"/>
</dbReference>
<evidence type="ECO:0000256" key="3">
    <source>
        <dbReference type="ARBA" id="ARBA00023014"/>
    </source>
</evidence>
<feature type="domain" description="4Fe-4S ferredoxin-type" evidence="4">
    <location>
        <begin position="51"/>
        <end position="82"/>
    </location>
</feature>
<dbReference type="SUPFAM" id="SSF54862">
    <property type="entry name" value="4Fe-4S ferredoxins"/>
    <property type="match status" value="1"/>
</dbReference>
<evidence type="ECO:0000256" key="1">
    <source>
        <dbReference type="ARBA" id="ARBA00022723"/>
    </source>
</evidence>
<protein>
    <submittedName>
        <fullName evidence="5">4Fe-4S dicluster domain protein</fullName>
    </submittedName>
</protein>
<feature type="domain" description="4Fe-4S ferredoxin-type" evidence="4">
    <location>
        <begin position="131"/>
        <end position="166"/>
    </location>
</feature>
<keyword evidence="2" id="KW-0408">Iron</keyword>